<dbReference type="PANTHER" id="PTHR16631">
    <property type="entry name" value="GLUCAN 1,3-BETA-GLUCOSIDASE"/>
    <property type="match status" value="1"/>
</dbReference>
<protein>
    <recommendedName>
        <fullName evidence="5">glucan endo-1,3-beta-D-glucosidase</fullName>
        <ecNumber evidence="5">3.2.1.39</ecNumber>
    </recommendedName>
    <alternativeName>
        <fullName evidence="18">Endo-1,3-beta-glucanase btgC</fullName>
    </alternativeName>
    <alternativeName>
        <fullName evidence="17">Laminarinase btgC</fullName>
    </alternativeName>
</protein>
<evidence type="ECO:0000256" key="15">
    <source>
        <dbReference type="ARBA" id="ARBA00023326"/>
    </source>
</evidence>
<evidence type="ECO:0000256" key="6">
    <source>
        <dbReference type="ARBA" id="ARBA00022475"/>
    </source>
</evidence>
<evidence type="ECO:0000256" key="17">
    <source>
        <dbReference type="ARBA" id="ARBA00042373"/>
    </source>
</evidence>
<keyword evidence="7" id="KW-0134">Cell wall</keyword>
<evidence type="ECO:0000256" key="14">
    <source>
        <dbReference type="ARBA" id="ARBA00023316"/>
    </source>
</evidence>
<organism evidence="22">
    <name type="scientific">Mucor ambiguus</name>
    <dbReference type="NCBI Taxonomy" id="91626"/>
    <lineage>
        <taxon>Eukaryota</taxon>
        <taxon>Fungi</taxon>
        <taxon>Fungi incertae sedis</taxon>
        <taxon>Mucoromycota</taxon>
        <taxon>Mucoromycotina</taxon>
        <taxon>Mucoromycetes</taxon>
        <taxon>Mucorales</taxon>
        <taxon>Mucorineae</taxon>
        <taxon>Mucoraceae</taxon>
        <taxon>Mucor</taxon>
    </lineage>
</organism>
<evidence type="ECO:0000256" key="13">
    <source>
        <dbReference type="ARBA" id="ARBA00023277"/>
    </source>
</evidence>
<dbReference type="Proteomes" id="UP000053815">
    <property type="component" value="Unassembled WGS sequence"/>
</dbReference>
<dbReference type="SUPFAM" id="SSF51445">
    <property type="entry name" value="(Trans)glycosidases"/>
    <property type="match status" value="1"/>
</dbReference>
<dbReference type="PANTHER" id="PTHR16631:SF17">
    <property type="entry name" value="GLUCAN ENDO-1,3-BETA-GLUCOSIDASE BTGC"/>
    <property type="match status" value="1"/>
</dbReference>
<keyword evidence="14" id="KW-0961">Cell wall biogenesis/degradation</keyword>
<keyword evidence="23" id="KW-1185">Reference proteome</keyword>
<evidence type="ECO:0000313" key="22">
    <source>
        <dbReference type="EMBL" id="GAN03823.1"/>
    </source>
</evidence>
<feature type="chain" id="PRO_5002215518" description="glucan endo-1,3-beta-D-glucosidase" evidence="21">
    <location>
        <begin position="20"/>
        <end position="284"/>
    </location>
</feature>
<dbReference type="GO" id="GO:0005576">
    <property type="term" value="C:extracellular region"/>
    <property type="evidence" value="ECO:0007669"/>
    <property type="project" value="TreeGrafter"/>
</dbReference>
<keyword evidence="6" id="KW-1003">Cell membrane</keyword>
<evidence type="ECO:0000256" key="7">
    <source>
        <dbReference type="ARBA" id="ARBA00022512"/>
    </source>
</evidence>
<evidence type="ECO:0000256" key="20">
    <source>
        <dbReference type="RuleBase" id="RU004336"/>
    </source>
</evidence>
<gene>
    <name evidence="22" type="ORF">MAM1_0049c03278</name>
</gene>
<dbReference type="AlphaFoldDB" id="A0A0C9MP80"/>
<feature type="signal peptide" evidence="21">
    <location>
        <begin position="1"/>
        <end position="19"/>
    </location>
</feature>
<evidence type="ECO:0000256" key="21">
    <source>
        <dbReference type="SAM" id="SignalP"/>
    </source>
</evidence>
<keyword evidence="13" id="KW-0119">Carbohydrate metabolism</keyword>
<evidence type="ECO:0000256" key="2">
    <source>
        <dbReference type="ARBA" id="ARBA00004191"/>
    </source>
</evidence>
<dbReference type="GO" id="GO:0071555">
    <property type="term" value="P:cell wall organization"/>
    <property type="evidence" value="ECO:0007669"/>
    <property type="project" value="UniProtKB-KW"/>
</dbReference>
<dbReference type="GO" id="GO:0009277">
    <property type="term" value="C:fungal-type cell wall"/>
    <property type="evidence" value="ECO:0007669"/>
    <property type="project" value="TreeGrafter"/>
</dbReference>
<dbReference type="STRING" id="91626.A0A0C9MP80"/>
<dbReference type="GO" id="GO:0000272">
    <property type="term" value="P:polysaccharide catabolic process"/>
    <property type="evidence" value="ECO:0007669"/>
    <property type="project" value="UniProtKB-KW"/>
</dbReference>
<comment type="catalytic activity">
    <reaction evidence="1">
        <text>Hydrolysis of (1-&gt;3)-beta-D-glucosidic linkages in (1-&gt;3)-beta-D-glucans.</text>
        <dbReference type="EC" id="3.2.1.39"/>
    </reaction>
</comment>
<keyword evidence="9 21" id="KW-0732">Signal</keyword>
<dbReference type="OrthoDB" id="77201at2759"/>
<proteinExistence type="inferred from homology"/>
<dbReference type="InterPro" id="IPR050732">
    <property type="entry name" value="Beta-glucan_modifiers"/>
</dbReference>
<dbReference type="InterPro" id="IPR017853">
    <property type="entry name" value="GH"/>
</dbReference>
<dbReference type="EMBL" id="DF836338">
    <property type="protein sequence ID" value="GAN03823.1"/>
    <property type="molecule type" value="Genomic_DNA"/>
</dbReference>
<evidence type="ECO:0000256" key="10">
    <source>
        <dbReference type="ARBA" id="ARBA00022801"/>
    </source>
</evidence>
<evidence type="ECO:0000256" key="3">
    <source>
        <dbReference type="ARBA" id="ARBA00004401"/>
    </source>
</evidence>
<dbReference type="GO" id="GO:0009986">
    <property type="term" value="C:cell surface"/>
    <property type="evidence" value="ECO:0007669"/>
    <property type="project" value="TreeGrafter"/>
</dbReference>
<dbReference type="GO" id="GO:0005886">
    <property type="term" value="C:plasma membrane"/>
    <property type="evidence" value="ECO:0007669"/>
    <property type="project" value="UniProtKB-SubCell"/>
</dbReference>
<keyword evidence="20" id="KW-0326">Glycosidase</keyword>
<accession>A0A0C9MP80</accession>
<evidence type="ECO:0000256" key="11">
    <source>
        <dbReference type="ARBA" id="ARBA00023136"/>
    </source>
</evidence>
<evidence type="ECO:0000256" key="19">
    <source>
        <dbReference type="RuleBase" id="RU004335"/>
    </source>
</evidence>
<keyword evidence="12" id="KW-0325">Glycoprotein</keyword>
<dbReference type="PROSITE" id="PS00587">
    <property type="entry name" value="GLYCOSYL_HYDROL_F17"/>
    <property type="match status" value="1"/>
</dbReference>
<comment type="subcellular location">
    <subcellularLocation>
        <location evidence="3">Cell membrane</location>
        <topology evidence="3">Single-pass type II membrane protein</topology>
    </subcellularLocation>
    <subcellularLocation>
        <location evidence="2">Secreted</location>
        <location evidence="2">Cell wall</location>
    </subcellularLocation>
</comment>
<dbReference type="Gene3D" id="3.20.20.80">
    <property type="entry name" value="Glycosidases"/>
    <property type="match status" value="2"/>
</dbReference>
<dbReference type="EC" id="3.2.1.39" evidence="5"/>
<comment type="function">
    <text evidence="16">Glucanases play a role in cell expansion during growth, in cell-cell fusion during mating, and in spore release during sporulation. This enzyme may be involved in beta-glucan degradation. Active on laminarin and lichenan.</text>
</comment>
<sequence length="284" mass="29986">MRFTSIITVALSFAGLVKALPIESRGVSSLNGVTYTARNSDGSCQSASEIVSSVKLMKSSGVSKIRTYAQECESLPNILKAIKQVGGMTVLPGVWIDGTSNDDAEISRLQKVLNSADNINAITGILVGNEVVFNNIMSSGQLVGKINQVKKIAKGIQVGTAEVDSTYTSDLMSASDFAGVNIHPYFASASINNAFSNLSQRYNTFKKSAGGKQVYITETGWPSSGAASGAAQPSVANTEAFVTSLSASSLPYYYFEWEDSSWKGAGVESHFGLLNGQGKAKFAI</sequence>
<name>A0A0C9MP80_9FUNG</name>
<evidence type="ECO:0000256" key="12">
    <source>
        <dbReference type="ARBA" id="ARBA00023180"/>
    </source>
</evidence>
<reference evidence="22" key="1">
    <citation type="submission" date="2014-09" db="EMBL/GenBank/DDBJ databases">
        <title>Draft genome sequence of an oleaginous Mucoromycotina fungus Mucor ambiguus NBRC6742.</title>
        <authorList>
            <person name="Takeda I."/>
            <person name="Yamane N."/>
            <person name="Morita T."/>
            <person name="Tamano K."/>
            <person name="Machida M."/>
            <person name="Baker S."/>
            <person name="Koike H."/>
        </authorList>
    </citation>
    <scope>NUCLEOTIDE SEQUENCE</scope>
    <source>
        <strain evidence="22">NBRC 6742</strain>
    </source>
</reference>
<evidence type="ECO:0000256" key="8">
    <source>
        <dbReference type="ARBA" id="ARBA00022525"/>
    </source>
</evidence>
<keyword evidence="8" id="KW-0964">Secreted</keyword>
<evidence type="ECO:0000256" key="5">
    <source>
        <dbReference type="ARBA" id="ARBA00012780"/>
    </source>
</evidence>
<dbReference type="InterPro" id="IPR000490">
    <property type="entry name" value="Glyco_hydro_17"/>
</dbReference>
<evidence type="ECO:0000256" key="16">
    <source>
        <dbReference type="ARBA" id="ARBA00037649"/>
    </source>
</evidence>
<keyword evidence="10 20" id="KW-0378">Hydrolase</keyword>
<comment type="similarity">
    <text evidence="4 19">Belongs to the glycosyl hydrolase 17 family.</text>
</comment>
<evidence type="ECO:0000313" key="23">
    <source>
        <dbReference type="Proteomes" id="UP000053815"/>
    </source>
</evidence>
<dbReference type="Pfam" id="PF00332">
    <property type="entry name" value="Glyco_hydro_17"/>
    <property type="match status" value="1"/>
</dbReference>
<dbReference type="GO" id="GO:0042973">
    <property type="term" value="F:glucan endo-1,3-beta-D-glucosidase activity"/>
    <property type="evidence" value="ECO:0007669"/>
    <property type="project" value="UniProtKB-EC"/>
</dbReference>
<evidence type="ECO:0000256" key="4">
    <source>
        <dbReference type="ARBA" id="ARBA00008773"/>
    </source>
</evidence>
<evidence type="ECO:0000256" key="9">
    <source>
        <dbReference type="ARBA" id="ARBA00022729"/>
    </source>
</evidence>
<evidence type="ECO:0000256" key="1">
    <source>
        <dbReference type="ARBA" id="ARBA00000382"/>
    </source>
</evidence>
<keyword evidence="11" id="KW-0472">Membrane</keyword>
<evidence type="ECO:0000256" key="18">
    <source>
        <dbReference type="ARBA" id="ARBA00043078"/>
    </source>
</evidence>
<keyword evidence="15" id="KW-0624">Polysaccharide degradation</keyword>